<feature type="chain" id="PRO_5040786679" description="Cell wall protein" evidence="2">
    <location>
        <begin position="23"/>
        <end position="274"/>
    </location>
</feature>
<name>A0A9W8V838_9HYPO</name>
<evidence type="ECO:0000256" key="1">
    <source>
        <dbReference type="SAM" id="Phobius"/>
    </source>
</evidence>
<dbReference type="Proteomes" id="UP001152049">
    <property type="component" value="Unassembled WGS sequence"/>
</dbReference>
<evidence type="ECO:0000256" key="2">
    <source>
        <dbReference type="SAM" id="SignalP"/>
    </source>
</evidence>
<keyword evidence="4" id="KW-1185">Reference proteome</keyword>
<organism evidence="3 4">
    <name type="scientific">Fusarium torreyae</name>
    <dbReference type="NCBI Taxonomy" id="1237075"/>
    <lineage>
        <taxon>Eukaryota</taxon>
        <taxon>Fungi</taxon>
        <taxon>Dikarya</taxon>
        <taxon>Ascomycota</taxon>
        <taxon>Pezizomycotina</taxon>
        <taxon>Sordariomycetes</taxon>
        <taxon>Hypocreomycetidae</taxon>
        <taxon>Hypocreales</taxon>
        <taxon>Nectriaceae</taxon>
        <taxon>Fusarium</taxon>
    </lineage>
</organism>
<gene>
    <name evidence="3" type="ORF">NW762_014150</name>
</gene>
<keyword evidence="1" id="KW-0472">Membrane</keyword>
<protein>
    <recommendedName>
        <fullName evidence="5">Cell wall protein</fullName>
    </recommendedName>
</protein>
<evidence type="ECO:0008006" key="5">
    <source>
        <dbReference type="Google" id="ProtNLM"/>
    </source>
</evidence>
<evidence type="ECO:0000313" key="4">
    <source>
        <dbReference type="Proteomes" id="UP001152049"/>
    </source>
</evidence>
<proteinExistence type="predicted"/>
<dbReference type="GO" id="GO:0005576">
    <property type="term" value="C:extracellular region"/>
    <property type="evidence" value="ECO:0007669"/>
    <property type="project" value="TreeGrafter"/>
</dbReference>
<accession>A0A9W8V838</accession>
<dbReference type="OrthoDB" id="2422134at2759"/>
<sequence>MRFSTQVVSLFHLIGFLSLTTASSDGVNRQPPSLVRRDLATVTGVFDDVGSGIDELDSAVKAFKGDSDPVVDTAENLVNVINGGKTEVDKSDDLSLTDALALQDPVRSLTNKAEALTNDLKAKKTAFQEAGLCVTTRSQISEINGASQKLINLTDVLNGAQDSFSESKCRDKENSSTSKQVVSTTELATALEETGSLSCTAENTIILASESTNLPTSSAVASTSNNTDKPYPPMIPTATGNFGTVTPTPSLATAGASFIVPAGFLVLGMAAMLI</sequence>
<keyword evidence="1" id="KW-0812">Transmembrane</keyword>
<keyword evidence="1" id="KW-1133">Transmembrane helix</keyword>
<dbReference type="AlphaFoldDB" id="A0A9W8V838"/>
<keyword evidence="2" id="KW-0732">Signal</keyword>
<dbReference type="PANTHER" id="PTHR38123:SF6">
    <property type="entry name" value="CELL WALL SERINE-THREONINE-RICH GALACTOMANNOPROTEIN MP1 (AFU_ORTHOLOGUE AFUA_4G03240)"/>
    <property type="match status" value="1"/>
</dbReference>
<dbReference type="InterPro" id="IPR021054">
    <property type="entry name" value="Cell_wall_mannoprotein_1"/>
</dbReference>
<feature type="transmembrane region" description="Helical" evidence="1">
    <location>
        <begin position="251"/>
        <end position="273"/>
    </location>
</feature>
<dbReference type="Gene3D" id="1.20.1280.140">
    <property type="match status" value="1"/>
</dbReference>
<dbReference type="PANTHER" id="PTHR38123">
    <property type="entry name" value="CELL WALL SERINE-THREONINE-RICH GALACTOMANNOPROTEIN MP1 (AFU_ORTHOLOGUE AFUA_4G03240)"/>
    <property type="match status" value="1"/>
</dbReference>
<feature type="signal peptide" evidence="2">
    <location>
        <begin position="1"/>
        <end position="22"/>
    </location>
</feature>
<dbReference type="EMBL" id="JAOQAZ010000047">
    <property type="protein sequence ID" value="KAJ4245280.1"/>
    <property type="molecule type" value="Genomic_DNA"/>
</dbReference>
<evidence type="ECO:0000313" key="3">
    <source>
        <dbReference type="EMBL" id="KAJ4245280.1"/>
    </source>
</evidence>
<dbReference type="Pfam" id="PF12296">
    <property type="entry name" value="HsbA"/>
    <property type="match status" value="1"/>
</dbReference>
<reference evidence="3" key="1">
    <citation type="submission" date="2022-09" db="EMBL/GenBank/DDBJ databases">
        <title>Fusarium specimens isolated from Avocado Roots.</title>
        <authorList>
            <person name="Stajich J."/>
            <person name="Roper C."/>
            <person name="Heimlech-Rivalta G."/>
        </authorList>
    </citation>
    <scope>NUCLEOTIDE SEQUENCE</scope>
    <source>
        <strain evidence="3">CF00136</strain>
    </source>
</reference>
<comment type="caution">
    <text evidence="3">The sequence shown here is derived from an EMBL/GenBank/DDBJ whole genome shotgun (WGS) entry which is preliminary data.</text>
</comment>